<dbReference type="Gene3D" id="2.60.120.260">
    <property type="entry name" value="Galactose-binding domain-like"/>
    <property type="match status" value="1"/>
</dbReference>
<protein>
    <recommendedName>
        <fullName evidence="2">F5/8 type C domain-containing protein</fullName>
    </recommendedName>
</protein>
<dbReference type="SUPFAM" id="SSF56219">
    <property type="entry name" value="DNase I-like"/>
    <property type="match status" value="1"/>
</dbReference>
<feature type="domain" description="F5/8 type C" evidence="2">
    <location>
        <begin position="399"/>
        <end position="547"/>
    </location>
</feature>
<name>A0A7K3M990_9ACTN</name>
<accession>A0A7K3M990</accession>
<evidence type="ECO:0000313" key="4">
    <source>
        <dbReference type="Proteomes" id="UP000460435"/>
    </source>
</evidence>
<evidence type="ECO:0000256" key="1">
    <source>
        <dbReference type="SAM" id="MobiDB-lite"/>
    </source>
</evidence>
<dbReference type="Pfam" id="PF00754">
    <property type="entry name" value="F5_F8_type_C"/>
    <property type="match status" value="1"/>
</dbReference>
<dbReference type="SUPFAM" id="SSF49785">
    <property type="entry name" value="Galactose-binding domain-like"/>
    <property type="match status" value="1"/>
</dbReference>
<dbReference type="Pfam" id="PF03372">
    <property type="entry name" value="Exo_endo_phos"/>
    <property type="match status" value="1"/>
</dbReference>
<dbReference type="PROSITE" id="PS50022">
    <property type="entry name" value="FA58C_3"/>
    <property type="match status" value="1"/>
</dbReference>
<sequence length="547" mass="59904">MLRSVMTCGVGRLDPRRSIDSASCAVKMGSSVKRAVPCILVLASCSFPIADVGGPVSSPGETVLDVMAFNIWHGGNLDKQHAHGFEEQNKNELLAYLARERPDLIFLVETYGLGKRIEEALNRDTSDGRVFRGVQITREPQQAFDRDNLWLFTWLPVQEIYPAISELPVTSFHFGGARIGLPSGGHFHAFTTWISHLDSSWGPLNQAAMETALGIERTHTEAQLVASDHARRIEMAKLILEDRLPRYVDDDAPVLLGGDFNTQSHLDWTEAAAAAPRREGLVLQWPVMSMFAEAGFVDTFRSAHPDVARYPGRTWTAGHSFMYAPLRLDYVLAKGDVEVLASSTRTRRLPEHRGGDLDDLYPFYSDHGAVVSRLRFAGDTAGGAGYSPARPAVDEPEAGAWPELPGHPGGVPVPPAEMTASASSSAAGYGPELVVDGDPRTYWHSRTEPGTPDAHPHQLTLDLSRERTLTAVRYQPRINGYGGIAFRYTYLVSLDGVSFERAAAGEWDRDSLPKDVSLPGVRARYLRLVIEAGVAGYSSAAELIPYE</sequence>
<dbReference type="Proteomes" id="UP000460435">
    <property type="component" value="Unassembled WGS sequence"/>
</dbReference>
<reference evidence="3 4" key="1">
    <citation type="submission" date="2019-11" db="EMBL/GenBank/DDBJ databases">
        <authorList>
            <person name="Li X.-J."/>
            <person name="Feng X.-M."/>
        </authorList>
    </citation>
    <scope>NUCLEOTIDE SEQUENCE [LARGE SCALE GENOMIC DNA]</scope>
    <source>
        <strain evidence="3 4">XMNu-373</strain>
    </source>
</reference>
<gene>
    <name evidence="3" type="ORF">F7O44_20975</name>
</gene>
<dbReference type="AlphaFoldDB" id="A0A7K3M990"/>
<comment type="caution">
    <text evidence="3">The sequence shown here is derived from an EMBL/GenBank/DDBJ whole genome shotgun (WGS) entry which is preliminary data.</text>
</comment>
<evidence type="ECO:0000259" key="2">
    <source>
        <dbReference type="PROSITE" id="PS50022"/>
    </source>
</evidence>
<dbReference type="InterPro" id="IPR005135">
    <property type="entry name" value="Endo/exonuclease/phosphatase"/>
</dbReference>
<organism evidence="3 4">
    <name type="scientific">Phytoactinopolyspora mesophila</name>
    <dbReference type="NCBI Taxonomy" id="2650750"/>
    <lineage>
        <taxon>Bacteria</taxon>
        <taxon>Bacillati</taxon>
        <taxon>Actinomycetota</taxon>
        <taxon>Actinomycetes</taxon>
        <taxon>Jiangellales</taxon>
        <taxon>Jiangellaceae</taxon>
        <taxon>Phytoactinopolyspora</taxon>
    </lineage>
</organism>
<dbReference type="Gene3D" id="3.60.10.10">
    <property type="entry name" value="Endonuclease/exonuclease/phosphatase"/>
    <property type="match status" value="1"/>
</dbReference>
<dbReference type="EMBL" id="WLZY01000008">
    <property type="protein sequence ID" value="NDL59547.1"/>
    <property type="molecule type" value="Genomic_DNA"/>
</dbReference>
<proteinExistence type="predicted"/>
<dbReference type="InterPro" id="IPR036691">
    <property type="entry name" value="Endo/exonu/phosph_ase_sf"/>
</dbReference>
<dbReference type="InterPro" id="IPR000421">
    <property type="entry name" value="FA58C"/>
</dbReference>
<dbReference type="PANTHER" id="PTHR41349:SF1">
    <property type="entry name" value="PROTEIN CBG08683"/>
    <property type="match status" value="1"/>
</dbReference>
<evidence type="ECO:0000313" key="3">
    <source>
        <dbReference type="EMBL" id="NDL59547.1"/>
    </source>
</evidence>
<feature type="region of interest" description="Disordered" evidence="1">
    <location>
        <begin position="384"/>
        <end position="408"/>
    </location>
</feature>
<dbReference type="GO" id="GO:0003824">
    <property type="term" value="F:catalytic activity"/>
    <property type="evidence" value="ECO:0007669"/>
    <property type="project" value="InterPro"/>
</dbReference>
<dbReference type="InterPro" id="IPR008979">
    <property type="entry name" value="Galactose-bd-like_sf"/>
</dbReference>
<keyword evidence="4" id="KW-1185">Reference proteome</keyword>
<dbReference type="PANTHER" id="PTHR41349">
    <property type="match status" value="1"/>
</dbReference>